<dbReference type="EMBL" id="HBKO01018778">
    <property type="protein sequence ID" value="CAE2219378.1"/>
    <property type="molecule type" value="Transcribed_RNA"/>
</dbReference>
<organism evidence="1">
    <name type="scientific">Prymnesium polylepis</name>
    <dbReference type="NCBI Taxonomy" id="72548"/>
    <lineage>
        <taxon>Eukaryota</taxon>
        <taxon>Haptista</taxon>
        <taxon>Haptophyta</taxon>
        <taxon>Prymnesiophyceae</taxon>
        <taxon>Prymnesiales</taxon>
        <taxon>Prymnesiaceae</taxon>
        <taxon>Prymnesium</taxon>
    </lineage>
</organism>
<reference evidence="1" key="1">
    <citation type="submission" date="2021-01" db="EMBL/GenBank/DDBJ databases">
        <authorList>
            <person name="Corre E."/>
            <person name="Pelletier E."/>
            <person name="Niang G."/>
            <person name="Scheremetjew M."/>
            <person name="Finn R."/>
            <person name="Kale V."/>
            <person name="Holt S."/>
            <person name="Cochrane G."/>
            <person name="Meng A."/>
            <person name="Brown T."/>
            <person name="Cohen L."/>
        </authorList>
    </citation>
    <scope>NUCLEOTIDE SEQUENCE</scope>
    <source>
        <strain evidence="1">UIO037</strain>
    </source>
</reference>
<accession>A0A7S4MFR6</accession>
<dbReference type="AlphaFoldDB" id="A0A7S4MFR6"/>
<gene>
    <name evidence="1" type="ORF">CPOL0286_LOCUS8539</name>
</gene>
<sequence>MRAIPSHPVLHVVVSYAASALQQHYPWLRRALRADFELLDGKRYTEEQTFSAMAASHVLISTSSSFSVAAASFARIGSQLHLLYPPKEAIWQMDRANALPAGLKVTL</sequence>
<protein>
    <submittedName>
        <fullName evidence="1">Uncharacterized protein</fullName>
    </submittedName>
</protein>
<proteinExistence type="predicted"/>
<evidence type="ECO:0000313" key="1">
    <source>
        <dbReference type="EMBL" id="CAE2219378.1"/>
    </source>
</evidence>
<name>A0A7S4MFR6_9EUKA</name>